<sequence>MLHSKEWYLSVLNSINDLILVKGEKSKLLWANKAFCDYYNMTNEELQNSIDGDHSDPDNTIQYVIDDQKVFTKGITLNIPSEPVTDGKGNVSFFHTIKNPIKNCSGEIVSTVGVSRLIEDEELLKRSKQLHSEKKSNIHDLRTFVENIPAPTIMLDPSRRIIASSNAWIECFNIQKNELIGADFDDLYEEGMNLKEKIIQSINVNEKTELDELLVQFNGKECFYKVVINPWELISKEVGGVMIMFIDITSQKEKEKVLEKHNEELKQFAYITTHDIKSPIVNIQSFLGFLESDEEIKNERSKQAIHYMGRSIEMAQYKINDLVKIIEQRELGVVNEDHLLRQVVLDIIEVYQSELVQINADVEIDIPNDLIIHTSIKQLTTILDNFISNAIRYRNQHVFLELIIQANRVENAIEISVSDNGVGIDLSKYGNMIFEMFKRANDSIPGNGLGLYLTKQSLSQLNADIQVSSEVGLGTVFTILIPQ</sequence>
<dbReference type="PANTHER" id="PTHR43304:SF1">
    <property type="entry name" value="PAC DOMAIN-CONTAINING PROTEIN"/>
    <property type="match status" value="1"/>
</dbReference>
<reference evidence="7 8" key="1">
    <citation type="submission" date="2021-05" db="EMBL/GenBank/DDBJ databases">
        <title>Comparative genomic studies on the polysaccharide-degrading batcterial strains of the Flammeovirga genus.</title>
        <authorList>
            <person name="Zewei F."/>
            <person name="Zheng Z."/>
            <person name="Yu L."/>
            <person name="Ruyue G."/>
            <person name="Yanhong M."/>
            <person name="Yuanyuan C."/>
            <person name="Jingyan G."/>
            <person name="Wenjun H."/>
        </authorList>
    </citation>
    <scope>NUCLEOTIDE SEQUENCE [LARGE SCALE GENOMIC DNA]</scope>
    <source>
        <strain evidence="7 8">NBRC:100898</strain>
    </source>
</reference>
<accession>A0AAX1N792</accession>
<feature type="domain" description="Histidine kinase" evidence="6">
    <location>
        <begin position="271"/>
        <end position="483"/>
    </location>
</feature>
<dbReference type="InterPro" id="IPR000014">
    <property type="entry name" value="PAS"/>
</dbReference>
<dbReference type="EMBL" id="CP076132">
    <property type="protein sequence ID" value="QWG03340.1"/>
    <property type="molecule type" value="Genomic_DNA"/>
</dbReference>
<dbReference type="InterPro" id="IPR035965">
    <property type="entry name" value="PAS-like_dom_sf"/>
</dbReference>
<evidence type="ECO:0000256" key="3">
    <source>
        <dbReference type="ARBA" id="ARBA00022553"/>
    </source>
</evidence>
<evidence type="ECO:0000256" key="5">
    <source>
        <dbReference type="ARBA" id="ARBA00022777"/>
    </source>
</evidence>
<evidence type="ECO:0000313" key="8">
    <source>
        <dbReference type="Proteomes" id="UP000678679"/>
    </source>
</evidence>
<evidence type="ECO:0000256" key="2">
    <source>
        <dbReference type="ARBA" id="ARBA00012438"/>
    </source>
</evidence>
<gene>
    <name evidence="7" type="ORF">KMW28_07075</name>
</gene>
<dbReference type="InterPro" id="IPR036097">
    <property type="entry name" value="HisK_dim/P_sf"/>
</dbReference>
<evidence type="ECO:0000256" key="4">
    <source>
        <dbReference type="ARBA" id="ARBA00022679"/>
    </source>
</evidence>
<dbReference type="PANTHER" id="PTHR43304">
    <property type="entry name" value="PHYTOCHROME-LIKE PROTEIN CPH1"/>
    <property type="match status" value="1"/>
</dbReference>
<dbReference type="InterPro" id="IPR003661">
    <property type="entry name" value="HisK_dim/P_dom"/>
</dbReference>
<evidence type="ECO:0000259" key="6">
    <source>
        <dbReference type="PROSITE" id="PS50109"/>
    </source>
</evidence>
<dbReference type="SUPFAM" id="SSF55785">
    <property type="entry name" value="PYP-like sensor domain (PAS domain)"/>
    <property type="match status" value="2"/>
</dbReference>
<dbReference type="Gene3D" id="1.10.287.130">
    <property type="match status" value="1"/>
</dbReference>
<name>A0AAX1N792_9BACT</name>
<proteinExistence type="predicted"/>
<dbReference type="Pfam" id="PF02518">
    <property type="entry name" value="HATPase_c"/>
    <property type="match status" value="1"/>
</dbReference>
<keyword evidence="3" id="KW-0597">Phosphoprotein</keyword>
<organism evidence="7 8">
    <name type="scientific">Flammeovirga yaeyamensis</name>
    <dbReference type="NCBI Taxonomy" id="367791"/>
    <lineage>
        <taxon>Bacteria</taxon>
        <taxon>Pseudomonadati</taxon>
        <taxon>Bacteroidota</taxon>
        <taxon>Cytophagia</taxon>
        <taxon>Cytophagales</taxon>
        <taxon>Flammeovirgaceae</taxon>
        <taxon>Flammeovirga</taxon>
    </lineage>
</organism>
<dbReference type="InterPro" id="IPR036890">
    <property type="entry name" value="HATPase_C_sf"/>
</dbReference>
<dbReference type="RefSeq" id="WP_169664002.1">
    <property type="nucleotide sequence ID" value="NZ_CP076132.1"/>
</dbReference>
<dbReference type="InterPro" id="IPR005467">
    <property type="entry name" value="His_kinase_dom"/>
</dbReference>
<dbReference type="Gene3D" id="3.30.565.10">
    <property type="entry name" value="Histidine kinase-like ATPase, C-terminal domain"/>
    <property type="match status" value="1"/>
</dbReference>
<dbReference type="InterPro" id="IPR004358">
    <property type="entry name" value="Sig_transdc_His_kin-like_C"/>
</dbReference>
<dbReference type="Pfam" id="PF08448">
    <property type="entry name" value="PAS_4"/>
    <property type="match status" value="2"/>
</dbReference>
<dbReference type="Gene3D" id="3.30.450.20">
    <property type="entry name" value="PAS domain"/>
    <property type="match status" value="2"/>
</dbReference>
<dbReference type="GO" id="GO:0000155">
    <property type="term" value="F:phosphorelay sensor kinase activity"/>
    <property type="evidence" value="ECO:0007669"/>
    <property type="project" value="InterPro"/>
</dbReference>
<evidence type="ECO:0000313" key="7">
    <source>
        <dbReference type="EMBL" id="QWG03340.1"/>
    </source>
</evidence>
<dbReference type="InterPro" id="IPR013656">
    <property type="entry name" value="PAS_4"/>
</dbReference>
<dbReference type="AlphaFoldDB" id="A0AAX1N792"/>
<protein>
    <recommendedName>
        <fullName evidence="2">histidine kinase</fullName>
        <ecNumber evidence="2">2.7.13.3</ecNumber>
    </recommendedName>
</protein>
<dbReference type="SMART" id="SM00091">
    <property type="entry name" value="PAS"/>
    <property type="match status" value="2"/>
</dbReference>
<dbReference type="CDD" id="cd00082">
    <property type="entry name" value="HisKA"/>
    <property type="match status" value="1"/>
</dbReference>
<evidence type="ECO:0000256" key="1">
    <source>
        <dbReference type="ARBA" id="ARBA00000085"/>
    </source>
</evidence>
<dbReference type="SUPFAM" id="SSF55874">
    <property type="entry name" value="ATPase domain of HSP90 chaperone/DNA topoisomerase II/histidine kinase"/>
    <property type="match status" value="1"/>
</dbReference>
<dbReference type="SMART" id="SM00387">
    <property type="entry name" value="HATPase_c"/>
    <property type="match status" value="1"/>
</dbReference>
<keyword evidence="4" id="KW-0808">Transferase</keyword>
<comment type="catalytic activity">
    <reaction evidence="1">
        <text>ATP + protein L-histidine = ADP + protein N-phospho-L-histidine.</text>
        <dbReference type="EC" id="2.7.13.3"/>
    </reaction>
</comment>
<dbReference type="KEGG" id="fya:KMW28_07075"/>
<keyword evidence="8" id="KW-1185">Reference proteome</keyword>
<dbReference type="EC" id="2.7.13.3" evidence="2"/>
<dbReference type="SUPFAM" id="SSF47384">
    <property type="entry name" value="Homodimeric domain of signal transducing histidine kinase"/>
    <property type="match status" value="1"/>
</dbReference>
<dbReference type="InterPro" id="IPR003594">
    <property type="entry name" value="HATPase_dom"/>
</dbReference>
<dbReference type="Proteomes" id="UP000678679">
    <property type="component" value="Chromosome 1"/>
</dbReference>
<dbReference type="NCBIfam" id="TIGR00229">
    <property type="entry name" value="sensory_box"/>
    <property type="match status" value="1"/>
</dbReference>
<dbReference type="PROSITE" id="PS50109">
    <property type="entry name" value="HIS_KIN"/>
    <property type="match status" value="1"/>
</dbReference>
<dbReference type="InterPro" id="IPR052162">
    <property type="entry name" value="Sensor_kinase/Photoreceptor"/>
</dbReference>
<dbReference type="PRINTS" id="PR00344">
    <property type="entry name" value="BCTRLSENSOR"/>
</dbReference>
<keyword evidence="5 7" id="KW-0418">Kinase</keyword>